<gene>
    <name evidence="1" type="ORF">COC19_04490</name>
</gene>
<dbReference type="InterPro" id="IPR046149">
    <property type="entry name" value="DUF6151"/>
</dbReference>
<evidence type="ECO:0000313" key="1">
    <source>
        <dbReference type="EMBL" id="PCH61699.1"/>
    </source>
</evidence>
<organism evidence="1 2">
    <name type="scientific">SAR86 cluster bacterium</name>
    <dbReference type="NCBI Taxonomy" id="2030880"/>
    <lineage>
        <taxon>Bacteria</taxon>
        <taxon>Pseudomonadati</taxon>
        <taxon>Pseudomonadota</taxon>
        <taxon>Gammaproteobacteria</taxon>
        <taxon>SAR86 cluster</taxon>
    </lineage>
</organism>
<comment type="caution">
    <text evidence="1">The sequence shown here is derived from an EMBL/GenBank/DDBJ whole genome shotgun (WGS) entry which is preliminary data.</text>
</comment>
<dbReference type="Pfam" id="PF19648">
    <property type="entry name" value="DUF6151"/>
    <property type="match status" value="1"/>
</dbReference>
<name>A0A2A4MN71_9GAMM</name>
<evidence type="ECO:0000313" key="2">
    <source>
        <dbReference type="Proteomes" id="UP000218172"/>
    </source>
</evidence>
<dbReference type="AlphaFoldDB" id="A0A2A4MN71"/>
<reference evidence="2" key="1">
    <citation type="submission" date="2017-08" db="EMBL/GenBank/DDBJ databases">
        <title>A dynamic microbial community with high functional redundancy inhabits the cold, oxic subseafloor aquifer.</title>
        <authorList>
            <person name="Tully B.J."/>
            <person name="Wheat C.G."/>
            <person name="Glazer B.T."/>
            <person name="Huber J.A."/>
        </authorList>
    </citation>
    <scope>NUCLEOTIDE SEQUENCE [LARGE SCALE GENOMIC DNA]</scope>
</reference>
<dbReference type="Proteomes" id="UP000218172">
    <property type="component" value="Unassembled WGS sequence"/>
</dbReference>
<proteinExistence type="predicted"/>
<sequence length="192" mass="21198">MEELQLKCDCGKVTGIVHDVKPGCGNRVVCYCASCRNFAKHVNPDGHVLNEFGGTEIFQIAPSSMEIQQGLDSIACLRLSEKGLYRWYASCCNTPIGNTVSLRFPLVGVISSFITRDQGVDSKIGPVVGISYEQYATGDLPQSMRIGKSKIAQLFTMIRKMLIWKVQGKHSPSPFYDKQGNPIVEPSIIKRP</sequence>
<protein>
    <recommendedName>
        <fullName evidence="3">CENP-V/GFA domain-containing protein</fullName>
    </recommendedName>
</protein>
<evidence type="ECO:0008006" key="3">
    <source>
        <dbReference type="Google" id="ProtNLM"/>
    </source>
</evidence>
<dbReference type="EMBL" id="NVQR01000063">
    <property type="protein sequence ID" value="PCH61699.1"/>
    <property type="molecule type" value="Genomic_DNA"/>
</dbReference>
<accession>A0A2A4MN71</accession>